<accession>A0ACC5Y8W7</accession>
<keyword evidence="2" id="KW-1185">Reference proteome</keyword>
<gene>
    <name evidence="1" type="ORF">PDJAM_G00207030</name>
</gene>
<evidence type="ECO:0000313" key="2">
    <source>
        <dbReference type="Proteomes" id="UP000830395"/>
    </source>
</evidence>
<proteinExistence type="predicted"/>
<name>A0ACC5Y8W7_9TELE</name>
<reference evidence="1" key="1">
    <citation type="submission" date="2020-02" db="EMBL/GenBank/DDBJ databases">
        <title>Genome sequencing of the panga catfish, Pangasius djambal.</title>
        <authorList>
            <person name="Wen M."/>
            <person name="Zahm M."/>
            <person name="Roques C."/>
            <person name="Cabau C."/>
            <person name="Klopp C."/>
            <person name="Donnadieu C."/>
            <person name="Jouanno E."/>
            <person name="Avarre J.-C."/>
            <person name="Campet M."/>
            <person name="Ha T."/>
            <person name="Dugue R."/>
            <person name="Lampietro C."/>
            <person name="Louis A."/>
            <person name="Herpin A."/>
            <person name="Echchiki A."/>
            <person name="Berthelot C."/>
            <person name="Parey E."/>
            <person name="Roest-Crollius H."/>
            <person name="Braasch I."/>
            <person name="Postlethwait J.H."/>
            <person name="Bobe J."/>
            <person name="Montfort J."/>
            <person name="Bouchez O."/>
            <person name="Begum T."/>
            <person name="Schartl M."/>
            <person name="Gustiano R."/>
            <person name="Guiguen Y."/>
        </authorList>
    </citation>
    <scope>NUCLEOTIDE SEQUENCE</scope>
    <source>
        <strain evidence="1">Pdj_M5554</strain>
    </source>
</reference>
<dbReference type="EMBL" id="CM040979">
    <property type="protein sequence ID" value="MCJ8732104.1"/>
    <property type="molecule type" value="Genomic_DNA"/>
</dbReference>
<organism evidence="1 2">
    <name type="scientific">Pangasius djambal</name>
    <dbReference type="NCBI Taxonomy" id="1691987"/>
    <lineage>
        <taxon>Eukaryota</taxon>
        <taxon>Metazoa</taxon>
        <taxon>Chordata</taxon>
        <taxon>Craniata</taxon>
        <taxon>Vertebrata</taxon>
        <taxon>Euteleostomi</taxon>
        <taxon>Actinopterygii</taxon>
        <taxon>Neopterygii</taxon>
        <taxon>Teleostei</taxon>
        <taxon>Ostariophysi</taxon>
        <taxon>Siluriformes</taxon>
        <taxon>Pangasiidae</taxon>
        <taxon>Pangasius</taxon>
    </lineage>
</organism>
<evidence type="ECO:0000313" key="1">
    <source>
        <dbReference type="EMBL" id="MCJ8732104.1"/>
    </source>
</evidence>
<dbReference type="Proteomes" id="UP000830395">
    <property type="component" value="Chromosome 5"/>
</dbReference>
<sequence length="143" mass="16538">MNSGYSWVVYRSGQCEEYVDAKKEMHANWMRYVNCARNDEEQNLVAFQYRGGILYRCCRPIDPGQELMVWYEEEYAKDLCPAFDCLWNKKCSADVNDCLMSGAHVLKTNFLRFLPGDALPDLHCSHLQLLLVCGSFCLQSCLQ</sequence>
<comment type="caution">
    <text evidence="1">The sequence shown here is derived from an EMBL/GenBank/DDBJ whole genome shotgun (WGS) entry which is preliminary data.</text>
</comment>
<protein>
    <submittedName>
        <fullName evidence="1">Uncharacterized protein</fullName>
    </submittedName>
</protein>